<feature type="binding site" evidence="8">
    <location>
        <position position="44"/>
    </location>
    <ligand>
        <name>Mg(2+)</name>
        <dbReference type="ChEBI" id="CHEBI:18420"/>
    </ligand>
</feature>
<keyword evidence="5 8" id="KW-0658">Purine biosynthesis</keyword>
<organism evidence="11 12">
    <name type="scientific">Candidatus Geothrix odensensis</name>
    <dbReference type="NCBI Taxonomy" id="2954440"/>
    <lineage>
        <taxon>Bacteria</taxon>
        <taxon>Pseudomonadati</taxon>
        <taxon>Acidobacteriota</taxon>
        <taxon>Holophagae</taxon>
        <taxon>Holophagales</taxon>
        <taxon>Holophagaceae</taxon>
        <taxon>Geothrix</taxon>
    </lineage>
</organism>
<reference evidence="11 12" key="1">
    <citation type="submission" date="2020-10" db="EMBL/GenBank/DDBJ databases">
        <title>Connecting structure to function with the recovery of over 1000 high-quality activated sludge metagenome-assembled genomes encoding full-length rRNA genes using long-read sequencing.</title>
        <authorList>
            <person name="Singleton C.M."/>
            <person name="Petriglieri F."/>
            <person name="Kristensen J.M."/>
            <person name="Kirkegaard R.H."/>
            <person name="Michaelsen T.Y."/>
            <person name="Andersen M.H."/>
            <person name="Karst S.M."/>
            <person name="Dueholm M.S."/>
            <person name="Nielsen P.H."/>
            <person name="Albertsen M."/>
        </authorList>
    </citation>
    <scope>NUCLEOTIDE SEQUENCE [LARGE SCALE GENOMIC DNA]</scope>
    <source>
        <strain evidence="11">OdNE_18-Q3-R46-58_MAXAC.008</strain>
    </source>
</reference>
<dbReference type="FunFam" id="3.90.170.10:FF:000001">
    <property type="entry name" value="Adenylosuccinate synthetase"/>
    <property type="match status" value="1"/>
</dbReference>
<dbReference type="Pfam" id="PF00709">
    <property type="entry name" value="Adenylsucc_synt"/>
    <property type="match status" value="1"/>
</dbReference>
<sequence length="438" mass="47065">MSLARTNLAILGLQWGDEGKGKVVDLLSPKFKQVVRFQGGNNAGHTVVVDGVSIALHQVPSGALHPGCFLVVGNGVVLNLEVFQQELDRLKARGFDLSGRLLLSEKAHVILPHHIALDQWREIRADKVGAKIGTTGRGIGPAYEMKAARMGIRLGDLRHPETLAERIEPGYAEVRLRLGSETPLPSLEAIVEGLLRTAEPFLRFIGDAQGHLLNAWERGDSILFEGAQATLLDIDHGTYPFVTSSNCSLGGLFTGTGLPPKAVGQILGIAKAYTTRVGAGPFPAELLDATGDRIREVGREFGTTTGRPRRCGWFDAPITAHACRTNGVDGLAIMKLDVLDGMDEVGLIVGYRTGEGTLTTQLPSCAADWAGLQPEVKRFKGWTSTRGITDHRQLPTQAQAYLESLAESVAVPISYLSTGPDRQEGCLYPGTFLQPLLG</sequence>
<dbReference type="AlphaFoldDB" id="A0A936F419"/>
<name>A0A936F419_9BACT</name>
<feature type="binding site" description="in other chain" evidence="8">
    <location>
        <begin position="17"/>
        <end position="20"/>
    </location>
    <ligand>
        <name>IMP</name>
        <dbReference type="ChEBI" id="CHEBI:58053"/>
        <note>ligand shared between dimeric partners</note>
    </ligand>
</feature>
<evidence type="ECO:0000256" key="2">
    <source>
        <dbReference type="ARBA" id="ARBA00022598"/>
    </source>
</evidence>
<feature type="binding site" evidence="8">
    <location>
        <begin position="335"/>
        <end position="337"/>
    </location>
    <ligand>
        <name>GTP</name>
        <dbReference type="ChEBI" id="CHEBI:37565"/>
    </ligand>
</feature>
<evidence type="ECO:0000256" key="8">
    <source>
        <dbReference type="HAMAP-Rule" id="MF_00011"/>
    </source>
</evidence>
<comment type="caution">
    <text evidence="11">The sequence shown here is derived from an EMBL/GenBank/DDBJ whole genome shotgun (WGS) entry which is preliminary data.</text>
</comment>
<dbReference type="InterPro" id="IPR001114">
    <property type="entry name" value="Adenylosuccinate_synthetase"/>
</dbReference>
<dbReference type="Gene3D" id="3.40.440.10">
    <property type="entry name" value="Adenylosuccinate Synthetase, subunit A, domain 1"/>
    <property type="match status" value="1"/>
</dbReference>
<comment type="catalytic activity">
    <reaction evidence="8 10">
        <text>IMP + L-aspartate + GTP = N(6)-(1,2-dicarboxyethyl)-AMP + GDP + phosphate + 2 H(+)</text>
        <dbReference type="Rhea" id="RHEA:15753"/>
        <dbReference type="ChEBI" id="CHEBI:15378"/>
        <dbReference type="ChEBI" id="CHEBI:29991"/>
        <dbReference type="ChEBI" id="CHEBI:37565"/>
        <dbReference type="ChEBI" id="CHEBI:43474"/>
        <dbReference type="ChEBI" id="CHEBI:57567"/>
        <dbReference type="ChEBI" id="CHEBI:58053"/>
        <dbReference type="ChEBI" id="CHEBI:58189"/>
        <dbReference type="EC" id="6.3.4.4"/>
    </reaction>
</comment>
<evidence type="ECO:0000313" key="12">
    <source>
        <dbReference type="Proteomes" id="UP000709959"/>
    </source>
</evidence>
<comment type="cofactor">
    <cofactor evidence="8">
        <name>Mg(2+)</name>
        <dbReference type="ChEBI" id="CHEBI:18420"/>
    </cofactor>
    <text evidence="8">Binds 1 Mg(2+) ion per subunit.</text>
</comment>
<dbReference type="Gene3D" id="3.90.170.10">
    <property type="entry name" value="Adenylosuccinate Synthetase, subunit A, domain 3"/>
    <property type="match status" value="1"/>
</dbReference>
<gene>
    <name evidence="8" type="primary">purA</name>
    <name evidence="11" type="ORF">IPN91_13845</name>
</gene>
<keyword evidence="7 8" id="KW-0342">GTP-binding</keyword>
<dbReference type="PANTHER" id="PTHR11846">
    <property type="entry name" value="ADENYLOSUCCINATE SYNTHETASE"/>
    <property type="match status" value="1"/>
</dbReference>
<feature type="binding site" evidence="8">
    <location>
        <position position="149"/>
    </location>
    <ligand>
        <name>IMP</name>
        <dbReference type="ChEBI" id="CHEBI:58053"/>
        <note>ligand shared between dimeric partners</note>
    </ligand>
</feature>
<accession>A0A936F419</accession>
<comment type="pathway">
    <text evidence="8 10">Purine metabolism; AMP biosynthesis via de novo pathway; AMP from IMP: step 1/2.</text>
</comment>
<dbReference type="HAMAP" id="MF_00011">
    <property type="entry name" value="Adenylosucc_synth"/>
    <property type="match status" value="1"/>
</dbReference>
<dbReference type="EC" id="6.3.4.4" evidence="8 10"/>
<feature type="binding site" description="in other chain" evidence="8">
    <location>
        <position position="135"/>
    </location>
    <ligand>
        <name>IMP</name>
        <dbReference type="ChEBI" id="CHEBI:58053"/>
        <note>ligand shared between dimeric partners</note>
    </ligand>
</feature>
<dbReference type="InterPro" id="IPR042110">
    <property type="entry name" value="Adenylosuccinate_synth_dom2"/>
</dbReference>
<comment type="subcellular location">
    <subcellularLocation>
        <location evidence="8">Cytoplasm</location>
    </subcellularLocation>
</comment>
<feature type="binding site" evidence="8">
    <location>
        <begin position="417"/>
        <end position="419"/>
    </location>
    <ligand>
        <name>GTP</name>
        <dbReference type="ChEBI" id="CHEBI:37565"/>
    </ligand>
</feature>
<dbReference type="Gene3D" id="1.10.300.10">
    <property type="entry name" value="Adenylosuccinate Synthetase, subunit A, domain 2"/>
    <property type="match status" value="1"/>
</dbReference>
<dbReference type="SUPFAM" id="SSF52540">
    <property type="entry name" value="P-loop containing nucleoside triphosphate hydrolases"/>
    <property type="match status" value="1"/>
</dbReference>
<dbReference type="EMBL" id="JADKCH010000026">
    <property type="protein sequence ID" value="MBK8573673.1"/>
    <property type="molecule type" value="Genomic_DNA"/>
</dbReference>
<dbReference type="PROSITE" id="PS01266">
    <property type="entry name" value="ADENYLOSUCCIN_SYN_1"/>
    <property type="match status" value="1"/>
</dbReference>
<feature type="active site" evidence="9">
    <location>
        <position position="146"/>
    </location>
</feature>
<dbReference type="NCBIfam" id="NF002223">
    <property type="entry name" value="PRK01117.1"/>
    <property type="match status" value="1"/>
</dbReference>
<dbReference type="GO" id="GO:0004019">
    <property type="term" value="F:adenylosuccinate synthase activity"/>
    <property type="evidence" value="ECO:0007669"/>
    <property type="project" value="UniProtKB-UniRule"/>
</dbReference>
<keyword evidence="2 8" id="KW-0436">Ligase</keyword>
<dbReference type="InterPro" id="IPR027417">
    <property type="entry name" value="P-loop_NTPase"/>
</dbReference>
<dbReference type="GO" id="GO:0005525">
    <property type="term" value="F:GTP binding"/>
    <property type="evidence" value="ECO:0007669"/>
    <property type="project" value="UniProtKB-UniRule"/>
</dbReference>
<dbReference type="InterPro" id="IPR018220">
    <property type="entry name" value="Adenylosuccin_syn_GTP-bd"/>
</dbReference>
<dbReference type="PANTHER" id="PTHR11846:SF0">
    <property type="entry name" value="ADENYLOSUCCINATE SYNTHETASE"/>
    <property type="match status" value="1"/>
</dbReference>
<feature type="binding site" evidence="8">
    <location>
        <position position="17"/>
    </location>
    <ligand>
        <name>Mg(2+)</name>
        <dbReference type="ChEBI" id="CHEBI:18420"/>
    </ligand>
</feature>
<evidence type="ECO:0000256" key="6">
    <source>
        <dbReference type="ARBA" id="ARBA00022842"/>
    </source>
</evidence>
<keyword evidence="8" id="KW-0963">Cytoplasm</keyword>
<feature type="binding site" description="in other chain" evidence="8">
    <location>
        <position position="243"/>
    </location>
    <ligand>
        <name>IMP</name>
        <dbReference type="ChEBI" id="CHEBI:58053"/>
        <note>ligand shared between dimeric partners</note>
    </ligand>
</feature>
<feature type="binding site" evidence="8">
    <location>
        <begin position="303"/>
        <end position="309"/>
    </location>
    <ligand>
        <name>substrate</name>
    </ligand>
</feature>
<dbReference type="Proteomes" id="UP000709959">
    <property type="component" value="Unassembled WGS sequence"/>
</dbReference>
<dbReference type="GO" id="GO:0046040">
    <property type="term" value="P:IMP metabolic process"/>
    <property type="evidence" value="ECO:0007669"/>
    <property type="project" value="TreeGrafter"/>
</dbReference>
<keyword evidence="4 8" id="KW-0547">Nucleotide-binding</keyword>
<comment type="subunit">
    <text evidence="1 8">Homodimer.</text>
</comment>
<evidence type="ECO:0000256" key="10">
    <source>
        <dbReference type="RuleBase" id="RU000520"/>
    </source>
</evidence>
<feature type="active site" description="Proton acceptor" evidence="8">
    <location>
        <position position="17"/>
    </location>
</feature>
<dbReference type="InterPro" id="IPR033128">
    <property type="entry name" value="Adenylosuccin_syn_Lys_AS"/>
</dbReference>
<comment type="function">
    <text evidence="8">Plays an important role in the de novo pathway of purine nucleotide biosynthesis. Catalyzes the first committed step in the biosynthesis of AMP from IMP.</text>
</comment>
<protein>
    <recommendedName>
        <fullName evidence="8 10">Adenylosuccinate synthetase</fullName>
        <shortName evidence="8">AMPSase</shortName>
        <shortName evidence="8">AdSS</shortName>
        <ecNumber evidence="8 10">6.3.4.4</ecNumber>
    </recommendedName>
    <alternativeName>
        <fullName evidence="8">IMP--aspartate ligase</fullName>
    </alternativeName>
</protein>
<evidence type="ECO:0000256" key="4">
    <source>
        <dbReference type="ARBA" id="ARBA00022741"/>
    </source>
</evidence>
<feature type="binding site" evidence="8">
    <location>
        <begin position="44"/>
        <end position="46"/>
    </location>
    <ligand>
        <name>GTP</name>
        <dbReference type="ChEBI" id="CHEBI:37565"/>
    </ligand>
</feature>
<dbReference type="InterPro" id="IPR042109">
    <property type="entry name" value="Adenylosuccinate_synth_dom1"/>
</dbReference>
<dbReference type="NCBIfam" id="TIGR00184">
    <property type="entry name" value="purA"/>
    <property type="match status" value="1"/>
</dbReference>
<evidence type="ECO:0000256" key="3">
    <source>
        <dbReference type="ARBA" id="ARBA00022723"/>
    </source>
</evidence>
<feature type="binding site" description="in other chain" evidence="8">
    <location>
        <begin position="42"/>
        <end position="45"/>
    </location>
    <ligand>
        <name>IMP</name>
        <dbReference type="ChEBI" id="CHEBI:58053"/>
        <note>ligand shared between dimeric partners</note>
    </ligand>
</feature>
<dbReference type="CDD" id="cd03108">
    <property type="entry name" value="AdSS"/>
    <property type="match status" value="1"/>
</dbReference>
<feature type="binding site" evidence="8">
    <location>
        <position position="309"/>
    </location>
    <ligand>
        <name>GTP</name>
        <dbReference type="ChEBI" id="CHEBI:37565"/>
    </ligand>
</feature>
<evidence type="ECO:0000256" key="7">
    <source>
        <dbReference type="ARBA" id="ARBA00023134"/>
    </source>
</evidence>
<evidence type="ECO:0000313" key="11">
    <source>
        <dbReference type="EMBL" id="MBK8573673.1"/>
    </source>
</evidence>
<feature type="active site" description="Proton donor" evidence="8">
    <location>
        <position position="45"/>
    </location>
</feature>
<comment type="similarity">
    <text evidence="8 10">Belongs to the adenylosuccinate synthetase family.</text>
</comment>
<keyword evidence="3 8" id="KW-0479">Metal-binding</keyword>
<dbReference type="SMART" id="SM00788">
    <property type="entry name" value="Adenylsucc_synt"/>
    <property type="match status" value="1"/>
</dbReference>
<evidence type="ECO:0000256" key="5">
    <source>
        <dbReference type="ARBA" id="ARBA00022755"/>
    </source>
</evidence>
<feature type="binding site" evidence="8">
    <location>
        <begin position="16"/>
        <end position="22"/>
    </location>
    <ligand>
        <name>GTP</name>
        <dbReference type="ChEBI" id="CHEBI:37565"/>
    </ligand>
</feature>
<keyword evidence="6 8" id="KW-0460">Magnesium</keyword>
<dbReference type="GO" id="GO:0005737">
    <property type="term" value="C:cytoplasm"/>
    <property type="evidence" value="ECO:0007669"/>
    <property type="project" value="UniProtKB-SubCell"/>
</dbReference>
<dbReference type="PROSITE" id="PS00513">
    <property type="entry name" value="ADENYLOSUCCIN_SYN_2"/>
    <property type="match status" value="1"/>
</dbReference>
<proteinExistence type="inferred from homology"/>
<feature type="binding site" description="in other chain" evidence="8">
    <location>
        <position position="228"/>
    </location>
    <ligand>
        <name>IMP</name>
        <dbReference type="ChEBI" id="CHEBI:58053"/>
        <note>ligand shared between dimeric partners</note>
    </ligand>
</feature>
<dbReference type="GO" id="GO:0000287">
    <property type="term" value="F:magnesium ion binding"/>
    <property type="evidence" value="ECO:0007669"/>
    <property type="project" value="UniProtKB-UniRule"/>
</dbReference>
<feature type="binding site" description="in other chain" evidence="8">
    <location>
        <position position="307"/>
    </location>
    <ligand>
        <name>IMP</name>
        <dbReference type="ChEBI" id="CHEBI:58053"/>
        <note>ligand shared between dimeric partners</note>
    </ligand>
</feature>
<dbReference type="GO" id="GO:0044208">
    <property type="term" value="P:'de novo' AMP biosynthetic process"/>
    <property type="evidence" value="ECO:0007669"/>
    <property type="project" value="UniProtKB-UniRule"/>
</dbReference>
<evidence type="ECO:0000256" key="1">
    <source>
        <dbReference type="ARBA" id="ARBA00011738"/>
    </source>
</evidence>
<dbReference type="InterPro" id="IPR042111">
    <property type="entry name" value="Adenylosuccinate_synth_dom3"/>
</dbReference>
<evidence type="ECO:0000256" key="9">
    <source>
        <dbReference type="PROSITE-ProRule" id="PRU10134"/>
    </source>
</evidence>